<sequence length="210" mass="23040">MNQQARPVVRRATHRDADDIVRVIAQAFETDDPIEEYVFPSLAERRKRTPAMLRVMLRHRFLPIGGASVALLDDRVVGAALYYPPRHRTPLWHQAVAGPQLMRAMGAAGTRRGMAVDAAMARVAPNRPHTFLVYLGCAPGLQRRGVGKALWGALAEASDAAEASLGGICKDDNVAYYRALGCDVVERVRVGRDGPEMNMVLRPPARPAPR</sequence>
<dbReference type="InterPro" id="IPR016181">
    <property type="entry name" value="Acyl_CoA_acyltransferase"/>
</dbReference>
<protein>
    <recommendedName>
        <fullName evidence="1">N-acetyltransferase domain-containing protein</fullName>
    </recommendedName>
</protein>
<name>A0A0H5P8I4_NOCFR</name>
<gene>
    <name evidence="2" type="ORF">ERS450000_05590</name>
</gene>
<dbReference type="Pfam" id="PF00583">
    <property type="entry name" value="Acetyltransf_1"/>
    <property type="match status" value="1"/>
</dbReference>
<evidence type="ECO:0000313" key="2">
    <source>
        <dbReference type="EMBL" id="CRY83624.1"/>
    </source>
</evidence>
<accession>A0A0H5P8I4</accession>
<dbReference type="PANTHER" id="PTHR42791:SF1">
    <property type="entry name" value="N-ACETYLTRANSFERASE DOMAIN-CONTAINING PROTEIN"/>
    <property type="match status" value="1"/>
</dbReference>
<dbReference type="PANTHER" id="PTHR42791">
    <property type="entry name" value="GNAT FAMILY ACETYLTRANSFERASE"/>
    <property type="match status" value="1"/>
</dbReference>
<dbReference type="AlphaFoldDB" id="A0A0H5P8I4"/>
<dbReference type="InterPro" id="IPR000182">
    <property type="entry name" value="GNAT_dom"/>
</dbReference>
<dbReference type="EMBL" id="LN868939">
    <property type="protein sequence ID" value="CRY83624.1"/>
    <property type="molecule type" value="Genomic_DNA"/>
</dbReference>
<organism evidence="2 3">
    <name type="scientific">Nocardia farcinica</name>
    <dbReference type="NCBI Taxonomy" id="37329"/>
    <lineage>
        <taxon>Bacteria</taxon>
        <taxon>Bacillati</taxon>
        <taxon>Actinomycetota</taxon>
        <taxon>Actinomycetes</taxon>
        <taxon>Mycobacteriales</taxon>
        <taxon>Nocardiaceae</taxon>
        <taxon>Nocardia</taxon>
    </lineage>
</organism>
<proteinExistence type="predicted"/>
<dbReference type="KEGG" id="nfr:ERS450000_05590"/>
<evidence type="ECO:0000259" key="1">
    <source>
        <dbReference type="PROSITE" id="PS51186"/>
    </source>
</evidence>
<dbReference type="InterPro" id="IPR052523">
    <property type="entry name" value="Trichothecene_AcTrans"/>
</dbReference>
<dbReference type="SUPFAM" id="SSF55729">
    <property type="entry name" value="Acyl-CoA N-acyltransferases (Nat)"/>
    <property type="match status" value="1"/>
</dbReference>
<dbReference type="Gene3D" id="3.40.630.30">
    <property type="match status" value="1"/>
</dbReference>
<keyword evidence="2" id="KW-0614">Plasmid</keyword>
<dbReference type="GO" id="GO:0016747">
    <property type="term" value="F:acyltransferase activity, transferring groups other than amino-acyl groups"/>
    <property type="evidence" value="ECO:0007669"/>
    <property type="project" value="InterPro"/>
</dbReference>
<dbReference type="PROSITE" id="PS51186">
    <property type="entry name" value="GNAT"/>
    <property type="match status" value="1"/>
</dbReference>
<evidence type="ECO:0000313" key="3">
    <source>
        <dbReference type="Proteomes" id="UP000057820"/>
    </source>
</evidence>
<geneLocation type="plasmid" evidence="2">
    <name>2</name>
</geneLocation>
<reference evidence="3" key="1">
    <citation type="submission" date="2015-03" db="EMBL/GenBank/DDBJ databases">
        <authorList>
            <consortium name="Pathogen Informatics"/>
        </authorList>
    </citation>
    <scope>NUCLEOTIDE SEQUENCE [LARGE SCALE GENOMIC DNA]</scope>
    <source>
        <strain evidence="3">NCTC11134</strain>
        <plasmid evidence="3">2</plasmid>
    </source>
</reference>
<dbReference type="Proteomes" id="UP000057820">
    <property type="component" value="Plasmid 2"/>
</dbReference>
<feature type="domain" description="N-acetyltransferase" evidence="1">
    <location>
        <begin position="7"/>
        <end position="204"/>
    </location>
</feature>